<dbReference type="Proteomes" id="UP000367750">
    <property type="component" value="Unassembled WGS sequence"/>
</dbReference>
<reference evidence="1 2" key="1">
    <citation type="submission" date="2019-09" db="EMBL/GenBank/DDBJ databases">
        <title>Bacillus ochoae sp. nov., Paenibacillus whitsoniae sp. nov., Paenibacillus spiritus sp. nov. Isolated from the Mars Exploration Rover during spacecraft assembly.</title>
        <authorList>
            <person name="Seuylemezian A."/>
            <person name="Vaishampayan P."/>
        </authorList>
    </citation>
    <scope>NUCLEOTIDE SEQUENCE [LARGE SCALE GENOMIC DNA]</scope>
    <source>
        <strain evidence="1 2">MER_111</strain>
    </source>
</reference>
<name>A0A5J5GIC3_9BACL</name>
<evidence type="ECO:0008006" key="3">
    <source>
        <dbReference type="Google" id="ProtNLM"/>
    </source>
</evidence>
<evidence type="ECO:0000313" key="1">
    <source>
        <dbReference type="EMBL" id="KAA9007428.1"/>
    </source>
</evidence>
<dbReference type="EMBL" id="VYKK01000004">
    <property type="protein sequence ID" value="KAA9007428.1"/>
    <property type="molecule type" value="Genomic_DNA"/>
</dbReference>
<sequence length="1226" mass="135466">MMFRKQRWPGTRFIINSEKKRSVILPVCLLWAGLFLLSTNASALNDTLQSEQIRFAGSGEDSARAVVGTSDGGFLVSALTTSIDGDAGGLGTLSSVGSVVIKYDSSNKVLWRKLYDTYYIRDLAVLPDGFIAVGDNYLKQDGVILKLNSSGEIQWKKEMGGTMSDSLNAVALGEDGSIIAVGNSSSKDNDLAGMNKGEADAWIVQISSSGNLMWARTFGGSVQDSFLDVTFLRDGNIMVVGNSFSVNGDLPVGLVHDTGHSNAIAVKYSKSGILLSKNTFGGTSYETFNTISGTMDGGFIAAGRSSSSDGDLSGYPLNSFNGALLVKYNIYGNREWVRLLGGVGHSDEFYSIVQTPDGKYATAGRSDSNEGPFLGLNKGNNDGMMAEFDAQGQLLRLDLIGSQGHDYFYAGALLFSGTKYIAVGDTQYRLDGTYLKKKTDAVIQVYDLNARSEAIPEFSVDNPELTNKDVEVTIKYPLEANVKQYKLGSDGVWQTYLTSVRISENTLLWARFMNSKGVQSKEYSFDINNIDKIPPSIPTIIADITAPTNGNVTVTISYPRDTKKEYRIDGGAWITYMGPVVLTNNVKLEAKATDKVGNSSTERMDVENIDRIAPERPVFVPNTTITTNNSVKLSVIYPEDGGSFNEYKIGSGDWHTYDFYTHIELDSNTIIYARTRDQAGNTSESNFEINYIDKIPPTTPTISLDYMMPTNKDVKATIEYSEDSIIREYTTTKLNYDWKSYTNPVIVDSNTEVYARSRDAAGNYSEIKSVQITNIDKTPPTLPTFSIDLSKISENKKMVVINYSNDSEKKEYRVNGGDWLNYNSAVIFSENGTLEARAVDTLGNISSPSSIDVAVGPDKAIINSNNMQQTNQNILITVRYAESSVKKEYRINKEDWNIYTGSIELTFNGTIEARSTDNMGYWSVSSYRIDNIDKVPPIKPVISASPHVPTINNVVVSIDYPQDAETKEYRKNSGRWTTYTNNIIFSDNGTVEARAKDAAGNYSPVSSFTVNNIDRVAPQTPSIISISDNKLTNKYVIISVAYPADTYSKQYRINNGSWKTKTNKGDIEYFDFEENGKLEIRSVKESGIASDIISYTVTNIDKTPPSGSILFNADNPKYYVARHVSVAYSNEAEKVTMKYQIGSTTGLWLDYKTPVELPANKKLYVYATDEAGNVGFVWEFGKENSSATYFYEKGRLKFIELDSGEKYEYNYDNNGNLQKITKVSSF</sequence>
<dbReference type="PANTHER" id="PTHR42754">
    <property type="entry name" value="ENDOGLUCANASE"/>
    <property type="match status" value="1"/>
</dbReference>
<dbReference type="AlphaFoldDB" id="A0A5J5GIC3"/>
<keyword evidence="2" id="KW-1185">Reference proteome</keyword>
<dbReference type="SUPFAM" id="SSF101908">
    <property type="entry name" value="Putative isomerase YbhE"/>
    <property type="match status" value="1"/>
</dbReference>
<proteinExistence type="predicted"/>
<accession>A0A5J5GIC3</accession>
<dbReference type="RefSeq" id="WP_150456718.1">
    <property type="nucleotide sequence ID" value="NZ_VYKK01000004.1"/>
</dbReference>
<gene>
    <name evidence="1" type="ORF">F4V43_02775</name>
</gene>
<dbReference type="SUPFAM" id="SSF101898">
    <property type="entry name" value="NHL repeat"/>
    <property type="match status" value="1"/>
</dbReference>
<evidence type="ECO:0000313" key="2">
    <source>
        <dbReference type="Proteomes" id="UP000367750"/>
    </source>
</evidence>
<organism evidence="1 2">
    <name type="scientific">Paenibacillus spiritus</name>
    <dbReference type="NCBI Taxonomy" id="2496557"/>
    <lineage>
        <taxon>Bacteria</taxon>
        <taxon>Bacillati</taxon>
        <taxon>Bacillota</taxon>
        <taxon>Bacilli</taxon>
        <taxon>Bacillales</taxon>
        <taxon>Paenibacillaceae</taxon>
        <taxon>Paenibacillus</taxon>
    </lineage>
</organism>
<protein>
    <recommendedName>
        <fullName evidence="3">PQQ-binding-like beta-propeller repeat protein</fullName>
    </recommendedName>
</protein>
<comment type="caution">
    <text evidence="1">The sequence shown here is derived from an EMBL/GenBank/DDBJ whole genome shotgun (WGS) entry which is preliminary data.</text>
</comment>
<dbReference type="OrthoDB" id="99456at2"/>
<dbReference type="Gene3D" id="3.30.420.430">
    <property type="match status" value="1"/>
</dbReference>
<dbReference type="PANTHER" id="PTHR42754:SF1">
    <property type="entry name" value="LIPOPROTEIN"/>
    <property type="match status" value="1"/>
</dbReference>